<evidence type="ECO:0000259" key="12">
    <source>
        <dbReference type="Pfam" id="PF21654"/>
    </source>
</evidence>
<keyword evidence="5" id="KW-0067">ATP-binding</keyword>
<feature type="domain" description="Cyclic GMP-AMP synthase DncV-like nucleotidyltransferase" evidence="12">
    <location>
        <begin position="57"/>
        <end position="143"/>
    </location>
</feature>
<evidence type="ECO:0000256" key="2">
    <source>
        <dbReference type="ARBA" id="ARBA00022695"/>
    </source>
</evidence>
<keyword evidence="2" id="KW-0548">Nucleotidyltransferase</keyword>
<evidence type="ECO:0000256" key="3">
    <source>
        <dbReference type="ARBA" id="ARBA00022723"/>
    </source>
</evidence>
<accession>A0A0R3N5T5</accession>
<evidence type="ECO:0000256" key="4">
    <source>
        <dbReference type="ARBA" id="ARBA00022741"/>
    </source>
</evidence>
<evidence type="ECO:0000256" key="11">
    <source>
        <dbReference type="SAM" id="MobiDB-lite"/>
    </source>
</evidence>
<protein>
    <recommendedName>
        <fullName evidence="9">Cyclic GMP-AMP synthase</fullName>
    </recommendedName>
</protein>
<name>A0A0R3N5T5_9BRAD</name>
<evidence type="ECO:0000256" key="6">
    <source>
        <dbReference type="ARBA" id="ARBA00022842"/>
    </source>
</evidence>
<evidence type="ECO:0000256" key="10">
    <source>
        <dbReference type="ARBA" id="ARBA00048304"/>
    </source>
</evidence>
<evidence type="ECO:0000313" key="13">
    <source>
        <dbReference type="EMBL" id="KRR25285.1"/>
    </source>
</evidence>
<dbReference type="GO" id="GO:0005524">
    <property type="term" value="F:ATP binding"/>
    <property type="evidence" value="ECO:0007669"/>
    <property type="project" value="UniProtKB-KW"/>
</dbReference>
<keyword evidence="3" id="KW-0479">Metal-binding</keyword>
<evidence type="ECO:0000256" key="9">
    <source>
        <dbReference type="ARBA" id="ARBA00044145"/>
    </source>
</evidence>
<organism evidence="13 14">
    <name type="scientific">Bradyrhizobium lablabi</name>
    <dbReference type="NCBI Taxonomy" id="722472"/>
    <lineage>
        <taxon>Bacteria</taxon>
        <taxon>Pseudomonadati</taxon>
        <taxon>Pseudomonadota</taxon>
        <taxon>Alphaproteobacteria</taxon>
        <taxon>Hyphomicrobiales</taxon>
        <taxon>Nitrobacteraceae</taxon>
        <taxon>Bradyrhizobium</taxon>
    </lineage>
</organism>
<keyword evidence="4" id="KW-0547">Nucleotide-binding</keyword>
<dbReference type="EMBL" id="LLYB01000057">
    <property type="protein sequence ID" value="KRR25285.1"/>
    <property type="molecule type" value="Genomic_DNA"/>
</dbReference>
<dbReference type="RefSeq" id="WP_057857955.1">
    <property type="nucleotide sequence ID" value="NZ_LLYB01000057.1"/>
</dbReference>
<dbReference type="Proteomes" id="UP000051660">
    <property type="component" value="Unassembled WGS sequence"/>
</dbReference>
<keyword evidence="7" id="KW-0546">Nucleotide metabolism</keyword>
<dbReference type="InterPro" id="IPR006116">
    <property type="entry name" value="NT_2-5OAS_ClassI-CCAase"/>
</dbReference>
<dbReference type="InterPro" id="IPR048445">
    <property type="entry name" value="DncV-like_NTFase"/>
</dbReference>
<dbReference type="GO" id="GO:0009117">
    <property type="term" value="P:nucleotide metabolic process"/>
    <property type="evidence" value="ECO:0007669"/>
    <property type="project" value="UniProtKB-KW"/>
</dbReference>
<evidence type="ECO:0000256" key="8">
    <source>
        <dbReference type="ARBA" id="ARBA00023118"/>
    </source>
</evidence>
<dbReference type="GO" id="GO:0051607">
    <property type="term" value="P:defense response to virus"/>
    <property type="evidence" value="ECO:0007669"/>
    <property type="project" value="UniProtKB-KW"/>
</dbReference>
<dbReference type="AlphaFoldDB" id="A0A0R3N5T5"/>
<comment type="catalytic activity">
    <reaction evidence="10">
        <text>GTP + ATP = 3',3'-cGAMP + 2 diphosphate</text>
        <dbReference type="Rhea" id="RHEA:35647"/>
        <dbReference type="ChEBI" id="CHEBI:30616"/>
        <dbReference type="ChEBI" id="CHEBI:33019"/>
        <dbReference type="ChEBI" id="CHEBI:37565"/>
        <dbReference type="ChEBI" id="CHEBI:71501"/>
    </reaction>
    <physiologicalReaction direction="left-to-right" evidence="10">
        <dbReference type="Rhea" id="RHEA:35648"/>
    </physiologicalReaction>
</comment>
<dbReference type="Pfam" id="PF21654">
    <property type="entry name" value="DncV-like_NTFase"/>
    <property type="match status" value="1"/>
</dbReference>
<dbReference type="CDD" id="cd05400">
    <property type="entry name" value="NT_2-5OAS_ClassI-CCAase"/>
    <property type="match status" value="1"/>
</dbReference>
<evidence type="ECO:0000313" key="14">
    <source>
        <dbReference type="Proteomes" id="UP000051660"/>
    </source>
</evidence>
<reference evidence="13 14" key="1">
    <citation type="submission" date="2014-03" db="EMBL/GenBank/DDBJ databases">
        <title>Bradyrhizobium valentinum sp. nov., isolated from effective nodules of Lupinus mariae-josephae, a lupine endemic of basic-lime soils in Eastern Spain.</title>
        <authorList>
            <person name="Duran D."/>
            <person name="Rey L."/>
            <person name="Navarro A."/>
            <person name="Busquets A."/>
            <person name="Imperial J."/>
            <person name="Ruiz-Argueso T."/>
        </authorList>
    </citation>
    <scope>NUCLEOTIDE SEQUENCE [LARGE SCALE GENOMIC DNA]</scope>
    <source>
        <strain evidence="13 14">CCBAU 23086</strain>
    </source>
</reference>
<sequence>MNVHMRPTITPQAEEALEDLAESLEISDHRYEQAERRYKSLGEWLNRPESTIRQYDPQVHVQGSFGLGTVTPPLTNSDEYDVDAVCEFRRLTKTERTQAELKEMLRIEMAEYARRHAMNKPLEEHRRCWRQPYAEEAQFHIDATPAVLSGSELVQILKSQGRDARFAETAISITDNRHPHYRIISTLWQRSNPRGYLKWFLTRMGPVYEKRRNALLKKGVRAGTEPIPDYRIRTPLQQAIMILKRHRDIMFVDRNDDKPISIILTTLAAHAYQGEETIAQALFAILSKMDDFIDRTADGRYLIVNPSDPLENFADKWSEHPERAAAFFSWLDQARTDFAAIAALSNKQLITDYLAKRVGRDIADRVRKRSAARLGAPAVLTEGLVRSEAEARRTPPRLEGDRRNA</sequence>
<feature type="region of interest" description="Disordered" evidence="11">
    <location>
        <begin position="385"/>
        <end position="405"/>
    </location>
</feature>
<comment type="caution">
    <text evidence="13">The sequence shown here is derived from an EMBL/GenBank/DDBJ whole genome shotgun (WGS) entry which is preliminary data.</text>
</comment>
<dbReference type="OrthoDB" id="1118920at2"/>
<evidence type="ECO:0000256" key="1">
    <source>
        <dbReference type="ARBA" id="ARBA00022679"/>
    </source>
</evidence>
<gene>
    <name evidence="13" type="ORF">CQ14_09780</name>
</gene>
<evidence type="ECO:0000256" key="7">
    <source>
        <dbReference type="ARBA" id="ARBA00023080"/>
    </source>
</evidence>
<proteinExistence type="predicted"/>
<keyword evidence="8" id="KW-0051">Antiviral defense</keyword>
<keyword evidence="1" id="KW-0808">Transferase</keyword>
<dbReference type="GO" id="GO:0046872">
    <property type="term" value="F:metal ion binding"/>
    <property type="evidence" value="ECO:0007669"/>
    <property type="project" value="UniProtKB-KW"/>
</dbReference>
<evidence type="ECO:0000256" key="5">
    <source>
        <dbReference type="ARBA" id="ARBA00022840"/>
    </source>
</evidence>
<keyword evidence="6" id="KW-0460">Magnesium</keyword>
<dbReference type="GO" id="GO:0016779">
    <property type="term" value="F:nucleotidyltransferase activity"/>
    <property type="evidence" value="ECO:0007669"/>
    <property type="project" value="UniProtKB-KW"/>
</dbReference>